<evidence type="ECO:0000313" key="7">
    <source>
        <dbReference type="Proteomes" id="UP001600888"/>
    </source>
</evidence>
<comment type="caution">
    <text evidence="6">The sequence shown here is derived from an EMBL/GenBank/DDBJ whole genome shotgun (WGS) entry which is preliminary data.</text>
</comment>
<feature type="signal peptide" evidence="3">
    <location>
        <begin position="1"/>
        <end position="23"/>
    </location>
</feature>
<sequence length="367" mass="39819">MRATTPVTHVSALLLTCVAPILGLPSSLSPQSSDCAKEEVTQLISSTTSDFLGKLDASPDEDCSGGPISSSCTSDTIVYRREYGSLSEAERLDYVNAVKCLQRLPARTPASVAPGARSRFDDFVAVHINQTLTLHFTGNFMPWHRWFVHVYETALRDECGYRGHQPYWDWPKYMKAPQDSPIFNGDPYSLGGNGQYIPHNGTVITPPEGVSGGDIQLPAGLGGGYVVTGPFANMTINLGPFGGTFGTEPGPDGGLGYNPRGLKRDVGPGINESGDPGGDLFTSPGDPAFWVHHGQMDRLWALWQTREPSTRYTQLDNGTYGHITWANSPPSRLAELDDIIDMGYAGPSIKIRDVMSTTSGPFCYFYE</sequence>
<accession>A0ABR4EPU0</accession>
<evidence type="ECO:0000313" key="6">
    <source>
        <dbReference type="EMBL" id="KAL2284465.1"/>
    </source>
</evidence>
<name>A0ABR4EPU0_9PEZI</name>
<dbReference type="Gene3D" id="1.10.1280.10">
    <property type="entry name" value="Di-copper center containing domain from catechol oxidase"/>
    <property type="match status" value="2"/>
</dbReference>
<dbReference type="InterPro" id="IPR002227">
    <property type="entry name" value="Tyrosinase_Cu-bd"/>
</dbReference>
<organism evidence="6 7">
    <name type="scientific">Diaporthe vaccinii</name>
    <dbReference type="NCBI Taxonomy" id="105482"/>
    <lineage>
        <taxon>Eukaryota</taxon>
        <taxon>Fungi</taxon>
        <taxon>Dikarya</taxon>
        <taxon>Ascomycota</taxon>
        <taxon>Pezizomycotina</taxon>
        <taxon>Sordariomycetes</taxon>
        <taxon>Sordariomycetidae</taxon>
        <taxon>Diaporthales</taxon>
        <taxon>Diaporthaceae</taxon>
        <taxon>Diaporthe</taxon>
        <taxon>Diaporthe eres species complex</taxon>
    </lineage>
</organism>
<dbReference type="EMBL" id="JBAWTH010000036">
    <property type="protein sequence ID" value="KAL2284465.1"/>
    <property type="molecule type" value="Genomic_DNA"/>
</dbReference>
<dbReference type="PROSITE" id="PS00497">
    <property type="entry name" value="TYROSINASE_1"/>
    <property type="match status" value="1"/>
</dbReference>
<dbReference type="SUPFAM" id="SSF48056">
    <property type="entry name" value="Di-copper centre-containing domain"/>
    <property type="match status" value="1"/>
</dbReference>
<dbReference type="PANTHER" id="PTHR11474:SF126">
    <property type="entry name" value="TYROSINASE-LIKE PROTEIN TYR-1-RELATED"/>
    <property type="match status" value="1"/>
</dbReference>
<evidence type="ECO:0000256" key="2">
    <source>
        <dbReference type="ARBA" id="ARBA00023008"/>
    </source>
</evidence>
<dbReference type="InterPro" id="IPR050316">
    <property type="entry name" value="Tyrosinase/Hemocyanin"/>
</dbReference>
<gene>
    <name evidence="6" type="ORF">FJTKL_08864</name>
</gene>
<protein>
    <recommendedName>
        <fullName evidence="4 5">Tyrosinase copper-binding domain-containing protein</fullName>
    </recommendedName>
</protein>
<dbReference type="Pfam" id="PF00264">
    <property type="entry name" value="Tyrosinase"/>
    <property type="match status" value="2"/>
</dbReference>
<reference evidence="6 7" key="1">
    <citation type="submission" date="2024-03" db="EMBL/GenBank/DDBJ databases">
        <title>A high-quality draft genome sequence of Diaporthe vaccinii, a causative agent of upright dieback and viscid rot disease in cranberry plants.</title>
        <authorList>
            <person name="Sarrasin M."/>
            <person name="Lang B.F."/>
            <person name="Burger G."/>
        </authorList>
    </citation>
    <scope>NUCLEOTIDE SEQUENCE [LARGE SCALE GENOMIC DNA]</scope>
    <source>
        <strain evidence="6 7">IS7</strain>
    </source>
</reference>
<proteinExistence type="predicted"/>
<evidence type="ECO:0000256" key="3">
    <source>
        <dbReference type="SAM" id="SignalP"/>
    </source>
</evidence>
<feature type="chain" id="PRO_5045988842" description="Tyrosinase copper-binding domain-containing protein" evidence="3">
    <location>
        <begin position="24"/>
        <end position="367"/>
    </location>
</feature>
<keyword evidence="2" id="KW-0186">Copper</keyword>
<dbReference type="PROSITE" id="PS00498">
    <property type="entry name" value="TYROSINASE_2"/>
    <property type="match status" value="1"/>
</dbReference>
<keyword evidence="3" id="KW-0732">Signal</keyword>
<dbReference type="PANTHER" id="PTHR11474">
    <property type="entry name" value="TYROSINASE FAMILY MEMBER"/>
    <property type="match status" value="1"/>
</dbReference>
<keyword evidence="1" id="KW-0479">Metal-binding</keyword>
<dbReference type="PRINTS" id="PR00092">
    <property type="entry name" value="TYROSINASE"/>
</dbReference>
<evidence type="ECO:0000256" key="1">
    <source>
        <dbReference type="ARBA" id="ARBA00022723"/>
    </source>
</evidence>
<dbReference type="Proteomes" id="UP001600888">
    <property type="component" value="Unassembled WGS sequence"/>
</dbReference>
<feature type="domain" description="Tyrosinase copper-binding" evidence="4">
    <location>
        <begin position="135"/>
        <end position="152"/>
    </location>
</feature>
<evidence type="ECO:0000259" key="5">
    <source>
        <dbReference type="PROSITE" id="PS00498"/>
    </source>
</evidence>
<evidence type="ECO:0000259" key="4">
    <source>
        <dbReference type="PROSITE" id="PS00497"/>
    </source>
</evidence>
<keyword evidence="7" id="KW-1185">Reference proteome</keyword>
<feature type="domain" description="Tyrosinase copper-binding" evidence="5">
    <location>
        <begin position="286"/>
        <end position="297"/>
    </location>
</feature>
<dbReference type="InterPro" id="IPR008922">
    <property type="entry name" value="Di-copper_centre_dom_sf"/>
</dbReference>